<evidence type="ECO:0000256" key="4">
    <source>
        <dbReference type="SAM" id="MobiDB-lite"/>
    </source>
</evidence>
<dbReference type="InterPro" id="IPR037618">
    <property type="entry name" value="LIPB1/2_SAM_2nd"/>
</dbReference>
<feature type="region of interest" description="Disordered" evidence="4">
    <location>
        <begin position="681"/>
        <end position="715"/>
    </location>
</feature>
<feature type="compositionally biased region" description="Polar residues" evidence="4">
    <location>
        <begin position="31"/>
        <end position="53"/>
    </location>
</feature>
<feature type="compositionally biased region" description="Basic and acidic residues" evidence="4">
    <location>
        <begin position="21"/>
        <end position="30"/>
    </location>
</feature>
<evidence type="ECO:0000313" key="6">
    <source>
        <dbReference type="EnsemblMetazoa" id="CLYHEMP008490.2"/>
    </source>
</evidence>
<dbReference type="AlphaFoldDB" id="A0A7M5V296"/>
<organism evidence="6 7">
    <name type="scientific">Clytia hemisphaerica</name>
    <dbReference type="NCBI Taxonomy" id="252671"/>
    <lineage>
        <taxon>Eukaryota</taxon>
        <taxon>Metazoa</taxon>
        <taxon>Cnidaria</taxon>
        <taxon>Hydrozoa</taxon>
        <taxon>Hydroidolina</taxon>
        <taxon>Leptothecata</taxon>
        <taxon>Obeliida</taxon>
        <taxon>Clytiidae</taxon>
        <taxon>Clytia</taxon>
    </lineage>
</organism>
<dbReference type="SUPFAM" id="SSF47769">
    <property type="entry name" value="SAM/Pointed domain"/>
    <property type="match status" value="3"/>
</dbReference>
<keyword evidence="1" id="KW-0677">Repeat</keyword>
<dbReference type="SMART" id="SM00454">
    <property type="entry name" value="SAM"/>
    <property type="match status" value="3"/>
</dbReference>
<dbReference type="EnsemblMetazoa" id="CLYHEMT008490.2">
    <property type="protein sequence ID" value="CLYHEMP008490.2"/>
    <property type="gene ID" value="CLYHEMG008490"/>
</dbReference>
<name>A0A7M5V296_9CNID</name>
<evidence type="ECO:0000259" key="5">
    <source>
        <dbReference type="PROSITE" id="PS50105"/>
    </source>
</evidence>
<evidence type="ECO:0000313" key="7">
    <source>
        <dbReference type="Proteomes" id="UP000594262"/>
    </source>
</evidence>
<dbReference type="Proteomes" id="UP000594262">
    <property type="component" value="Unplaced"/>
</dbReference>
<dbReference type="OrthoDB" id="6019800at2759"/>
<sequence>MSAVGADAEYMLERALEEMDDIFKDGDPHQTQHPFIKNSSTPVQNQHVKTPSKSSKRKSAECSKNVIKMLDELEFFLSGQLDGSENFINSEEKEAILGYCKKLSFVSLFFKELFKPSPKKNEPPLYPFNKVHTDLNNELTSTKLLHTQLTETQAELVKTKKSLVDYARKNEELLVRITEQRLAQEKTEKANHSDLLLPDEDNREMDQLKNRIDTLLDEQEKKRPQEDSLSGLKARLREKASECSRLKIQLEDMRQQQEAKDNTMIKIQEQIQRLFEENELLRQQLASATAMHSNGSTPHIATPRITNGMVPQTPESVRSASVQKSKSKEILQMKSGLKSASEPNLIRDGNRSIGLVSPPSLSVNGDEAIYRPFRQLISDQPFTTWSLDQVQDWMRDEGLEEYANNCSKCIKNGEDLIKFTSADFEKSLGISDPMIRKKLNLALKAITSNSPDYAGRLDHNWVARWLDDLGLPQYKQNFYIHKVDGRVLVNMTLDDILQLKVFNLLHHASLKRAVQFLRHQKFHPQFLREVANQSEERCDHVMLWTNQRIMHWLRSVDLAEYAPNLRGSGVHGGLMVLEPRFNAETLANLLSIPNNKSLLRRHVATQFMTLLGDACQRQKEMTAKTADFVPLNGSEKHKLRKKGGLNFGTLRRRKSETDLETLICPMELDVSNIYSPPPALDPDNMFDLSENTSLSPSFTNDNASNSTNDTSCTGPRIAELSQEIDQMTSMLGSDDNQ</sequence>
<feature type="region of interest" description="Disordered" evidence="4">
    <location>
        <begin position="21"/>
        <end position="60"/>
    </location>
</feature>
<protein>
    <recommendedName>
        <fullName evidence="5">SAM domain-containing protein</fullName>
    </recommendedName>
</protein>
<dbReference type="GO" id="GO:0048786">
    <property type="term" value="C:presynaptic active zone"/>
    <property type="evidence" value="ECO:0007669"/>
    <property type="project" value="TreeGrafter"/>
</dbReference>
<keyword evidence="2 3" id="KW-0175">Coiled coil</keyword>
<dbReference type="InterPro" id="IPR013761">
    <property type="entry name" value="SAM/pointed_sf"/>
</dbReference>
<dbReference type="InterPro" id="IPR037619">
    <property type="entry name" value="LIPB1/2_SAM_3rd"/>
</dbReference>
<dbReference type="FunFam" id="1.10.150.50:FF:000007">
    <property type="entry name" value="Liprin-beta-1 isoform 1"/>
    <property type="match status" value="1"/>
</dbReference>
<dbReference type="CDD" id="cd09566">
    <property type="entry name" value="SAM_liprin-beta1_2_repeat2"/>
    <property type="match status" value="1"/>
</dbReference>
<dbReference type="PANTHER" id="PTHR12587">
    <property type="entry name" value="LAR INTERACTING PROTEIN LIP -RELATED PROTEIN"/>
    <property type="match status" value="1"/>
</dbReference>
<evidence type="ECO:0000256" key="1">
    <source>
        <dbReference type="ARBA" id="ARBA00022737"/>
    </source>
</evidence>
<evidence type="ECO:0000256" key="2">
    <source>
        <dbReference type="ARBA" id="ARBA00023054"/>
    </source>
</evidence>
<dbReference type="PROSITE" id="PS50105">
    <property type="entry name" value="SAM_DOMAIN"/>
    <property type="match status" value="2"/>
</dbReference>
<dbReference type="CDD" id="cd09569">
    <property type="entry name" value="SAM_liprin-beta1_2_repeat3"/>
    <property type="match status" value="1"/>
</dbReference>
<reference evidence="6" key="1">
    <citation type="submission" date="2021-01" db="UniProtKB">
        <authorList>
            <consortium name="EnsemblMetazoa"/>
        </authorList>
    </citation>
    <scope>IDENTIFICATION</scope>
</reference>
<dbReference type="Gene3D" id="1.10.150.50">
    <property type="entry name" value="Transcription Factor, Ets-1"/>
    <property type="match status" value="3"/>
</dbReference>
<dbReference type="Pfam" id="PF00536">
    <property type="entry name" value="SAM_1"/>
    <property type="match status" value="2"/>
</dbReference>
<feature type="compositionally biased region" description="Low complexity" evidence="4">
    <location>
        <begin position="697"/>
        <end position="713"/>
    </location>
</feature>
<evidence type="ECO:0000256" key="3">
    <source>
        <dbReference type="SAM" id="Coils"/>
    </source>
</evidence>
<feature type="coiled-coil region" evidence="3">
    <location>
        <begin position="236"/>
        <end position="291"/>
    </location>
</feature>
<dbReference type="Pfam" id="PF07647">
    <property type="entry name" value="SAM_2"/>
    <property type="match status" value="1"/>
</dbReference>
<accession>A0A7M5V296</accession>
<dbReference type="InterPro" id="IPR001660">
    <property type="entry name" value="SAM"/>
</dbReference>
<dbReference type="PANTHER" id="PTHR12587:SF14">
    <property type="entry name" value="AT31531P"/>
    <property type="match status" value="1"/>
</dbReference>
<dbReference type="GeneID" id="136804907"/>
<keyword evidence="7" id="KW-1185">Reference proteome</keyword>
<proteinExistence type="predicted"/>
<dbReference type="GO" id="GO:0007528">
    <property type="term" value="P:neuromuscular junction development"/>
    <property type="evidence" value="ECO:0007669"/>
    <property type="project" value="TreeGrafter"/>
</dbReference>
<dbReference type="RefSeq" id="XP_066917521.1">
    <property type="nucleotide sequence ID" value="XM_067061420.1"/>
</dbReference>
<feature type="domain" description="SAM" evidence="5">
    <location>
        <begin position="462"/>
        <end position="520"/>
    </location>
</feature>
<feature type="domain" description="SAM" evidence="5">
    <location>
        <begin position="385"/>
        <end position="449"/>
    </location>
</feature>
<dbReference type="InterPro" id="IPR029515">
    <property type="entry name" value="Liprin"/>
</dbReference>